<accession>A0ACA9M2N5</accession>
<proteinExistence type="predicted"/>
<dbReference type="Proteomes" id="UP000789860">
    <property type="component" value="Unassembled WGS sequence"/>
</dbReference>
<keyword evidence="2" id="KW-1185">Reference proteome</keyword>
<reference evidence="1" key="1">
    <citation type="submission" date="2021-06" db="EMBL/GenBank/DDBJ databases">
        <authorList>
            <person name="Kallberg Y."/>
            <person name="Tangrot J."/>
            <person name="Rosling A."/>
        </authorList>
    </citation>
    <scope>NUCLEOTIDE SEQUENCE</scope>
    <source>
        <strain evidence="1">AU212A</strain>
    </source>
</reference>
<gene>
    <name evidence="1" type="ORF">SCALOS_LOCUS5600</name>
</gene>
<comment type="caution">
    <text evidence="1">The sequence shown here is derived from an EMBL/GenBank/DDBJ whole genome shotgun (WGS) entry which is preliminary data.</text>
</comment>
<dbReference type="EMBL" id="CAJVPM010009372">
    <property type="protein sequence ID" value="CAG8563653.1"/>
    <property type="molecule type" value="Genomic_DNA"/>
</dbReference>
<sequence>MSTAGEKVLSTADEVRRCKTTEQLIEFLGKQDLGLENKHFDILRGQEITAPLYFQYLASKVHCVSSGAWEDFIQLHKHLKECFNIEGLLENYVFIIGDKEIDFGWSKMQIIDFLKQQKCSTDNPVRISDVEK</sequence>
<evidence type="ECO:0000313" key="2">
    <source>
        <dbReference type="Proteomes" id="UP000789860"/>
    </source>
</evidence>
<feature type="non-terminal residue" evidence="1">
    <location>
        <position position="132"/>
    </location>
</feature>
<name>A0ACA9M2N5_9GLOM</name>
<organism evidence="1 2">
    <name type="scientific">Scutellospora calospora</name>
    <dbReference type="NCBI Taxonomy" id="85575"/>
    <lineage>
        <taxon>Eukaryota</taxon>
        <taxon>Fungi</taxon>
        <taxon>Fungi incertae sedis</taxon>
        <taxon>Mucoromycota</taxon>
        <taxon>Glomeromycotina</taxon>
        <taxon>Glomeromycetes</taxon>
        <taxon>Diversisporales</taxon>
        <taxon>Gigasporaceae</taxon>
        <taxon>Scutellospora</taxon>
    </lineage>
</organism>
<protein>
    <submittedName>
        <fullName evidence="1">2960_t:CDS:1</fullName>
    </submittedName>
</protein>
<evidence type="ECO:0000313" key="1">
    <source>
        <dbReference type="EMBL" id="CAG8563653.1"/>
    </source>
</evidence>